<reference evidence="2" key="1">
    <citation type="submission" date="2021-02" db="EMBL/GenBank/DDBJ databases">
        <authorList>
            <person name="Nowell W R."/>
        </authorList>
    </citation>
    <scope>NUCLEOTIDE SEQUENCE</scope>
</reference>
<protein>
    <submittedName>
        <fullName evidence="2">Uncharacterized protein</fullName>
    </submittedName>
</protein>
<evidence type="ECO:0000313" key="3">
    <source>
        <dbReference type="EMBL" id="CAF0776858.1"/>
    </source>
</evidence>
<evidence type="ECO:0000313" key="6">
    <source>
        <dbReference type="Proteomes" id="UP000663860"/>
    </source>
</evidence>
<dbReference type="AlphaFoldDB" id="A0A813MCW3"/>
<gene>
    <name evidence="2" type="ORF">IZO911_LOCUS1494</name>
    <name evidence="4" type="ORF">KXQ929_LOCUS19226</name>
    <name evidence="3" type="ORF">QVE165_LOCUS2927</name>
</gene>
<sequence length="167" mass="19679">MPLEQVEWFMKQSKHDNGKVQARQCCTYYSVLNVNKPNYPFLSSYEQEQTWTLTRTISNSHKRYQSSIDNIYLTTPNLSLKTKYIDYDNMKIDNDRSLSLYTSLRHRTPSSSRRSINIKTDSHTHPEQKTSPIKIRNNNHNSNLNKPQLLPRLMRVIHANGELLVRI</sequence>
<name>A0A813MCW3_9BILA</name>
<dbReference type="OrthoDB" id="10037856at2759"/>
<feature type="compositionally biased region" description="Polar residues" evidence="1">
    <location>
        <begin position="109"/>
        <end position="119"/>
    </location>
</feature>
<dbReference type="EMBL" id="CAJNOE010000007">
    <property type="protein sequence ID" value="CAF0718114.1"/>
    <property type="molecule type" value="Genomic_DNA"/>
</dbReference>
<proteinExistence type="predicted"/>
<dbReference type="EMBL" id="CAJNOM010000010">
    <property type="protein sequence ID" value="CAF0776858.1"/>
    <property type="molecule type" value="Genomic_DNA"/>
</dbReference>
<feature type="region of interest" description="Disordered" evidence="1">
    <location>
        <begin position="109"/>
        <end position="146"/>
    </location>
</feature>
<evidence type="ECO:0000313" key="2">
    <source>
        <dbReference type="EMBL" id="CAF0718114.1"/>
    </source>
</evidence>
<dbReference type="Proteomes" id="UP000663832">
    <property type="component" value="Unassembled WGS sequence"/>
</dbReference>
<evidence type="ECO:0000313" key="5">
    <source>
        <dbReference type="Proteomes" id="UP000663832"/>
    </source>
</evidence>
<dbReference type="Proteomes" id="UP000663868">
    <property type="component" value="Unassembled WGS sequence"/>
</dbReference>
<evidence type="ECO:0000256" key="1">
    <source>
        <dbReference type="SAM" id="MobiDB-lite"/>
    </source>
</evidence>
<keyword evidence="5" id="KW-1185">Reference proteome</keyword>
<accession>A0A813MCW3</accession>
<comment type="caution">
    <text evidence="2">The sequence shown here is derived from an EMBL/GenBank/DDBJ whole genome shotgun (WGS) entry which is preliminary data.</text>
</comment>
<organism evidence="2 6">
    <name type="scientific">Adineta steineri</name>
    <dbReference type="NCBI Taxonomy" id="433720"/>
    <lineage>
        <taxon>Eukaryota</taxon>
        <taxon>Metazoa</taxon>
        <taxon>Spiralia</taxon>
        <taxon>Gnathifera</taxon>
        <taxon>Rotifera</taxon>
        <taxon>Eurotatoria</taxon>
        <taxon>Bdelloidea</taxon>
        <taxon>Adinetida</taxon>
        <taxon>Adinetidae</taxon>
        <taxon>Adineta</taxon>
    </lineage>
</organism>
<feature type="compositionally biased region" description="Polar residues" evidence="1">
    <location>
        <begin position="136"/>
        <end position="146"/>
    </location>
</feature>
<dbReference type="EMBL" id="CAJOBB010001294">
    <property type="protein sequence ID" value="CAF3836975.1"/>
    <property type="molecule type" value="Genomic_DNA"/>
</dbReference>
<evidence type="ECO:0000313" key="4">
    <source>
        <dbReference type="EMBL" id="CAF3836975.1"/>
    </source>
</evidence>
<dbReference type="Proteomes" id="UP000663860">
    <property type="component" value="Unassembled WGS sequence"/>
</dbReference>